<accession>X0UD79</accession>
<comment type="caution">
    <text evidence="1">The sequence shown here is derived from an EMBL/GenBank/DDBJ whole genome shotgun (WGS) entry which is preliminary data.</text>
</comment>
<dbReference type="EMBL" id="BARS01010900">
    <property type="protein sequence ID" value="GAF98347.1"/>
    <property type="molecule type" value="Genomic_DNA"/>
</dbReference>
<reference evidence="1" key="1">
    <citation type="journal article" date="2014" name="Front. Microbiol.">
        <title>High frequency of phylogenetically diverse reductive dehalogenase-homologous genes in deep subseafloor sedimentary metagenomes.</title>
        <authorList>
            <person name="Kawai M."/>
            <person name="Futagami T."/>
            <person name="Toyoda A."/>
            <person name="Takaki Y."/>
            <person name="Nishi S."/>
            <person name="Hori S."/>
            <person name="Arai W."/>
            <person name="Tsubouchi T."/>
            <person name="Morono Y."/>
            <person name="Uchiyama I."/>
            <person name="Ito T."/>
            <person name="Fujiyama A."/>
            <person name="Inagaki F."/>
            <person name="Takami H."/>
        </authorList>
    </citation>
    <scope>NUCLEOTIDE SEQUENCE</scope>
    <source>
        <strain evidence="1">Expedition CK06-06</strain>
    </source>
</reference>
<protein>
    <submittedName>
        <fullName evidence="1">Uncharacterized protein</fullName>
    </submittedName>
</protein>
<proteinExistence type="predicted"/>
<gene>
    <name evidence="1" type="ORF">S01H1_20030</name>
</gene>
<name>X0UD79_9ZZZZ</name>
<feature type="non-terminal residue" evidence="1">
    <location>
        <position position="131"/>
    </location>
</feature>
<evidence type="ECO:0000313" key="1">
    <source>
        <dbReference type="EMBL" id="GAF98347.1"/>
    </source>
</evidence>
<organism evidence="1">
    <name type="scientific">marine sediment metagenome</name>
    <dbReference type="NCBI Taxonomy" id="412755"/>
    <lineage>
        <taxon>unclassified sequences</taxon>
        <taxon>metagenomes</taxon>
        <taxon>ecological metagenomes</taxon>
    </lineage>
</organism>
<sequence>MADDDRTDNVSIADSENTKIVDIITDAFAKERLAVDAFLTGGNFQLQPFVPEFHYTVTPVALNTSTDVTLQSETSIGKIDFLCVAGSNANFEVALEVDGIEVLRIPMDDLGTLGLSNATNVPIWAETANKN</sequence>
<dbReference type="AlphaFoldDB" id="X0UD79"/>